<feature type="compositionally biased region" description="Polar residues" evidence="3">
    <location>
        <begin position="1"/>
        <end position="13"/>
    </location>
</feature>
<feature type="region of interest" description="Disordered" evidence="3">
    <location>
        <begin position="535"/>
        <end position="554"/>
    </location>
</feature>
<dbReference type="GO" id="GO:0030687">
    <property type="term" value="C:preribosome, large subunit precursor"/>
    <property type="evidence" value="ECO:0007669"/>
    <property type="project" value="TreeGrafter"/>
</dbReference>
<gene>
    <name evidence="5" type="ORF">US31_C0002G0029</name>
</gene>
<evidence type="ECO:0000313" key="5">
    <source>
        <dbReference type="EMBL" id="KKQ18684.1"/>
    </source>
</evidence>
<evidence type="ECO:0000256" key="3">
    <source>
        <dbReference type="SAM" id="MobiDB-lite"/>
    </source>
</evidence>
<dbReference type="AlphaFoldDB" id="A0A0G0I356"/>
<reference evidence="5 6" key="1">
    <citation type="journal article" date="2015" name="Nature">
        <title>rRNA introns, odd ribosomes, and small enigmatic genomes across a large radiation of phyla.</title>
        <authorList>
            <person name="Brown C.T."/>
            <person name="Hug L.A."/>
            <person name="Thomas B.C."/>
            <person name="Sharon I."/>
            <person name="Castelle C.J."/>
            <person name="Singh A."/>
            <person name="Wilkins M.J."/>
            <person name="Williams K.H."/>
            <person name="Banfield J.F."/>
        </authorList>
    </citation>
    <scope>NUCLEOTIDE SEQUENCE [LARGE SCALE GENOMIC DNA]</scope>
</reference>
<dbReference type="GO" id="GO:0000027">
    <property type="term" value="P:ribosomal large subunit assembly"/>
    <property type="evidence" value="ECO:0007669"/>
    <property type="project" value="TreeGrafter"/>
</dbReference>
<feature type="region of interest" description="Disordered" evidence="3">
    <location>
        <begin position="1"/>
        <end position="38"/>
    </location>
</feature>
<dbReference type="Proteomes" id="UP000034508">
    <property type="component" value="Unassembled WGS sequence"/>
</dbReference>
<protein>
    <recommendedName>
        <fullName evidence="4">ATPase dynein-related AAA domain-containing protein</fullName>
    </recommendedName>
</protein>
<proteinExistence type="predicted"/>
<keyword evidence="1" id="KW-0547">Nucleotide-binding</keyword>
<name>A0A0G0I356_9BACT</name>
<dbReference type="PANTHER" id="PTHR48103">
    <property type="entry name" value="MIDASIN-RELATED"/>
    <property type="match status" value="1"/>
</dbReference>
<dbReference type="GO" id="GO:0016887">
    <property type="term" value="F:ATP hydrolysis activity"/>
    <property type="evidence" value="ECO:0007669"/>
    <property type="project" value="InterPro"/>
</dbReference>
<dbReference type="PANTHER" id="PTHR48103:SF2">
    <property type="entry name" value="MIDASIN"/>
    <property type="match status" value="1"/>
</dbReference>
<feature type="compositionally biased region" description="Basic and acidic residues" evidence="3">
    <location>
        <begin position="18"/>
        <end position="33"/>
    </location>
</feature>
<evidence type="ECO:0000256" key="2">
    <source>
        <dbReference type="ARBA" id="ARBA00022840"/>
    </source>
</evidence>
<dbReference type="Gene3D" id="3.40.50.300">
    <property type="entry name" value="P-loop containing nucleotide triphosphate hydrolases"/>
    <property type="match status" value="1"/>
</dbReference>
<feature type="domain" description="ATPase dynein-related AAA" evidence="4">
    <location>
        <begin position="97"/>
        <end position="228"/>
    </location>
</feature>
<sequence length="554" mass="62799">MRNIESQFNSLTPETGDLEEKQKSSEIPEEEKTVIGQPPYIIEKENSVSYLGVEVPKGEGGPLVPDREESAEYFYTKEDYLLRREMATSLVLNKPTLFEGGTGIGKTSAVGAMCAELNMNYCKVSFGRETAIEDVIGGKTITTNEQGHEIVKWYDGNLLIAIRHGGIAFLDEYNLQGSKISGRVNPIMDAIMNGHKEISLPENDNERVEVHPNFRLLAAQNPPGTEEGQEFTGREVLSAENFGRWTYHKLPLRMSKEMRNQRMAGMAGEEVDVSVSEEEFRYLGEGMPLKELADIPGWSHWRRETIDILDQLETKSSSASREMARDQRQRLYFNPRLEQGLLNYVSKFYRGDINEVFKNAFEHLVVGMYKSDIDKEKIRTVLNQASYIPQAETKRKGLEEEKPKVEKLKTKVKTEKEIEDLLKSSEILDSVKEALKGSELKFEIEGKEFPVSILEIGGKDKEKLKTELRESGFRISENAQAMIDSSEFTTLENPEEINLVKLKVSDLGFSDNATTDQIYDRAEELGLELCPAEVGPHQRLKEKEQPLGDYTESQ</sequence>
<comment type="caution">
    <text evidence="5">The sequence shown here is derived from an EMBL/GenBank/DDBJ whole genome shotgun (WGS) entry which is preliminary data.</text>
</comment>
<keyword evidence="2" id="KW-0067">ATP-binding</keyword>
<dbReference type="EMBL" id="LBSM01000002">
    <property type="protein sequence ID" value="KKQ18684.1"/>
    <property type="molecule type" value="Genomic_DNA"/>
</dbReference>
<dbReference type="GO" id="GO:0005524">
    <property type="term" value="F:ATP binding"/>
    <property type="evidence" value="ECO:0007669"/>
    <property type="project" value="UniProtKB-KW"/>
</dbReference>
<evidence type="ECO:0000256" key="1">
    <source>
        <dbReference type="ARBA" id="ARBA00022741"/>
    </source>
</evidence>
<dbReference type="SUPFAM" id="SSF52540">
    <property type="entry name" value="P-loop containing nucleoside triphosphate hydrolases"/>
    <property type="match status" value="1"/>
</dbReference>
<dbReference type="InterPro" id="IPR027417">
    <property type="entry name" value="P-loop_NTPase"/>
</dbReference>
<evidence type="ECO:0000259" key="4">
    <source>
        <dbReference type="Pfam" id="PF07728"/>
    </source>
</evidence>
<organism evidence="5 6">
    <name type="scientific">Berkelbacteria bacterium GW2011_GWA1_36_9</name>
    <dbReference type="NCBI Taxonomy" id="1618331"/>
    <lineage>
        <taxon>Bacteria</taxon>
        <taxon>Candidatus Berkelbacteria</taxon>
    </lineage>
</organism>
<evidence type="ECO:0000313" key="6">
    <source>
        <dbReference type="Proteomes" id="UP000034508"/>
    </source>
</evidence>
<accession>A0A0G0I356</accession>
<dbReference type="InterPro" id="IPR011704">
    <property type="entry name" value="ATPase_dyneun-rel_AAA"/>
</dbReference>
<dbReference type="Pfam" id="PF07728">
    <property type="entry name" value="AAA_5"/>
    <property type="match status" value="1"/>
</dbReference>